<evidence type="ECO:0000259" key="1">
    <source>
        <dbReference type="Pfam" id="PF01909"/>
    </source>
</evidence>
<reference evidence="3" key="1">
    <citation type="journal article" date="2019" name="Int. J. Syst. Evol. Microbiol.">
        <title>The Global Catalogue of Microorganisms (GCM) 10K type strain sequencing project: providing services to taxonomists for standard genome sequencing and annotation.</title>
        <authorList>
            <consortium name="The Broad Institute Genomics Platform"/>
            <consortium name="The Broad Institute Genome Sequencing Center for Infectious Disease"/>
            <person name="Wu L."/>
            <person name="Ma J."/>
        </authorList>
    </citation>
    <scope>NUCLEOTIDE SEQUENCE [LARGE SCALE GENOMIC DNA]</scope>
    <source>
        <strain evidence="3">JCM 17738</strain>
    </source>
</reference>
<dbReference type="InterPro" id="IPR002934">
    <property type="entry name" value="Polymerase_NTP_transf_dom"/>
</dbReference>
<dbReference type="CDD" id="cd05403">
    <property type="entry name" value="NT_KNTase_like"/>
    <property type="match status" value="1"/>
</dbReference>
<dbReference type="Proteomes" id="UP001500390">
    <property type="component" value="Unassembled WGS sequence"/>
</dbReference>
<gene>
    <name evidence="2" type="ORF">GCM10023153_06830</name>
</gene>
<name>A0ABP8JFK2_9MICO</name>
<sequence>MNLSSPMTSVIPGVHGVVLAVLARTDQPLSGREVAALTQGAASQRRVNDVLGALVDTGIVLRARHPPAYLYRLNRDHVAAEGIMALSRQRETLLERIRHDVAAWPIPPVSASLFGSGARGEAGPRSDVDIVLVSGLQGERDAAIWVGQIDQLAQRVFDWSGNRCEILELTEAEVVDAATDGGRLVRELRADAIHLGGRDLRSILTAAQASA</sequence>
<evidence type="ECO:0000313" key="2">
    <source>
        <dbReference type="EMBL" id="GAA4390047.1"/>
    </source>
</evidence>
<comment type="caution">
    <text evidence="2">The sequence shown here is derived from an EMBL/GenBank/DDBJ whole genome shotgun (WGS) entry which is preliminary data.</text>
</comment>
<dbReference type="EMBL" id="BAABFX010000011">
    <property type="protein sequence ID" value="GAA4390047.1"/>
    <property type="molecule type" value="Genomic_DNA"/>
</dbReference>
<keyword evidence="3" id="KW-1185">Reference proteome</keyword>
<accession>A0ABP8JFK2</accession>
<dbReference type="InterPro" id="IPR043519">
    <property type="entry name" value="NT_sf"/>
</dbReference>
<dbReference type="Pfam" id="PF01909">
    <property type="entry name" value="NTP_transf_2"/>
    <property type="match status" value="1"/>
</dbReference>
<evidence type="ECO:0000313" key="3">
    <source>
        <dbReference type="Proteomes" id="UP001500390"/>
    </source>
</evidence>
<dbReference type="SUPFAM" id="SSF46785">
    <property type="entry name" value="Winged helix' DNA-binding domain"/>
    <property type="match status" value="1"/>
</dbReference>
<dbReference type="SUPFAM" id="SSF81301">
    <property type="entry name" value="Nucleotidyltransferase"/>
    <property type="match status" value="1"/>
</dbReference>
<proteinExistence type="predicted"/>
<protein>
    <recommendedName>
        <fullName evidence="1">Polymerase nucleotidyl transferase domain-containing protein</fullName>
    </recommendedName>
</protein>
<dbReference type="RefSeq" id="WP_159903549.1">
    <property type="nucleotide sequence ID" value="NZ_BAABFX010000011.1"/>
</dbReference>
<dbReference type="Gene3D" id="3.30.460.10">
    <property type="entry name" value="Beta Polymerase, domain 2"/>
    <property type="match status" value="1"/>
</dbReference>
<dbReference type="InterPro" id="IPR036390">
    <property type="entry name" value="WH_DNA-bd_sf"/>
</dbReference>
<feature type="domain" description="Polymerase nucleotidyl transferase" evidence="1">
    <location>
        <begin position="104"/>
        <end position="137"/>
    </location>
</feature>
<organism evidence="2 3">
    <name type="scientific">Ornithinibacter aureus</name>
    <dbReference type="NCBI Taxonomy" id="622664"/>
    <lineage>
        <taxon>Bacteria</taxon>
        <taxon>Bacillati</taxon>
        <taxon>Actinomycetota</taxon>
        <taxon>Actinomycetes</taxon>
        <taxon>Micrococcales</taxon>
        <taxon>Intrasporangiaceae</taxon>
        <taxon>Ornithinibacter</taxon>
    </lineage>
</organism>